<dbReference type="Pfam" id="PF10441">
    <property type="entry name" value="Urb2"/>
    <property type="match status" value="1"/>
</dbReference>
<proteinExistence type="predicted"/>
<dbReference type="InterPro" id="IPR018849">
    <property type="entry name" value="Urb2/Npa2_C"/>
</dbReference>
<dbReference type="InterPro" id="IPR052609">
    <property type="entry name" value="Ribosome_Biogenesis_Reg"/>
</dbReference>
<evidence type="ECO:0000256" key="1">
    <source>
        <dbReference type="SAM" id="MobiDB-lite"/>
    </source>
</evidence>
<dbReference type="GO" id="GO:0042254">
    <property type="term" value="P:ribosome biogenesis"/>
    <property type="evidence" value="ECO:0007669"/>
    <property type="project" value="TreeGrafter"/>
</dbReference>
<protein>
    <submittedName>
        <fullName evidence="3">Urb2/Npa2 family-domain-containing protein</fullName>
    </submittedName>
</protein>
<dbReference type="PANTHER" id="PTHR15682">
    <property type="entry name" value="UNHEALTHY RIBOSOME BIOGENESIS PROTEIN 2 HOMOLOG"/>
    <property type="match status" value="1"/>
</dbReference>
<evidence type="ECO:0000259" key="2">
    <source>
        <dbReference type="Pfam" id="PF10441"/>
    </source>
</evidence>
<name>A0AA40KBM1_9PEZI</name>
<dbReference type="EMBL" id="JAUKUD010000001">
    <property type="protein sequence ID" value="KAK0753254.1"/>
    <property type="molecule type" value="Genomic_DNA"/>
</dbReference>
<organism evidence="3 4">
    <name type="scientific">Schizothecium vesticola</name>
    <dbReference type="NCBI Taxonomy" id="314040"/>
    <lineage>
        <taxon>Eukaryota</taxon>
        <taxon>Fungi</taxon>
        <taxon>Dikarya</taxon>
        <taxon>Ascomycota</taxon>
        <taxon>Pezizomycotina</taxon>
        <taxon>Sordariomycetes</taxon>
        <taxon>Sordariomycetidae</taxon>
        <taxon>Sordariales</taxon>
        <taxon>Schizotheciaceae</taxon>
        <taxon>Schizothecium</taxon>
    </lineage>
</organism>
<dbReference type="Proteomes" id="UP001172155">
    <property type="component" value="Unassembled WGS sequence"/>
</dbReference>
<sequence>MVVSSQNGHDALVRAVRALDQGDIETLPGKLQQLSVLLPNNWAQRPFHAAEEMLLRWLLKNMTGNTANAERVRRYPHTWVVLKYVFWDMPHFSLAKSLADRKFITVLQQTLKEVAGAQLDAPQTNGTGAGDSDVEMADAAPQEPTSHPRKRKRSAAPSFDLSEQKQVHGRLQTASAVFDAIGFLMTKCELSSLGVDTTPYHLMGLEHVKSLLWSSSAEVMKVLAPLLSLCNLAANQSELNEFDDLTTWVSTINTIWDLHQRSASDASDVAIHLSASSLMLLSKLTGVPRPCSIPLETSAQERWARDLRRFLIRNLISPAKSAFLNRKSKEVIELVTAISDVSAPRVYAMLFDLATSSTEAAGDKASKTDLEKWDQAVFDVILASLEEVNSEGRRETVDAIMEIAAERNVGLSDSSLRDVCKQYALGPNGENWKLLLSLVKLNPAVFLATEAGQVLLDQVLQKTQNPQGLSTEELTGASRFIVLLAEGYANARDLPGFTRTWLKYLSATEENGSPDVLWTQKELSATVSRRLETSAKTDQLLDILDWLAAQGSPSETLARVRILDAISAGLEQEEYIDAANTKACDVAFSRGLADKGLPDAVSDGRWAIAERSVLRASLEDVERIWARIKSDVDRVVRKSFKHNTYAALKCCVAMWVASYPDGPLADEVATAVCSLVDKLEKHQSVVGQTASSVLLTGECVSWMILESPHILSLLVKRNGELPSFLLDQIASPAYEEDFEPALARYKSVVENENILNNHKLIDAVVNRAISLIVSSKSKSVRSTYETRIGIGYLLQTPTETIDRAQREDIMKRLVGQLSTRANKTEPIGMAYWRPTLSLMVKVMEKPTFYDDMALVDLERIGECVLKVHRRLKVSTPEAVLEQGDDLRLFDRLATLTFRQMTSGTLGEREEKYLRDAAKALAIPPGESDVPVRLIIQKAFISAIQQSTGLKQKNWDVDATLLQTFIGATVEPLLLKVDNWMPQDVVPLLLALQTINPMDYNVLKERLSRQVPSLLKMSGQLLVKGFHSAAWEIRLFLATHFSAALKAPLNMLLSQDEDADRPEMDKTTLAEYVDAVVHDMDEVAKLGCLKDFLAGEAVDLRDNALRLFIANRLIRNIKASKPTPDSTDFDLSQAHNILCQRLTNTPLPEFILAAKGLLLLLEQKVASLTQWNIDSTLSTVTTVCARLGEAHLTQARAGSELTSNDCPPLPWLCRLVEMVIKHHRLRLDGHFHILLAALQALLRRVVARPSGAQQAYAKQFTGLMRLICEPTDDATARSHAAGGGGGLDSDKDEAKRYAGGYMYLVLMQYVKLQFECAVPHEVTETLEPGMYAVLDVTTADGLRIMNDAMDPAGRAMFKLLYSRYQQFGKWTGV</sequence>
<reference evidence="3" key="1">
    <citation type="submission" date="2023-06" db="EMBL/GenBank/DDBJ databases">
        <title>Genome-scale phylogeny and comparative genomics of the fungal order Sordariales.</title>
        <authorList>
            <consortium name="Lawrence Berkeley National Laboratory"/>
            <person name="Hensen N."/>
            <person name="Bonometti L."/>
            <person name="Westerberg I."/>
            <person name="Brannstrom I.O."/>
            <person name="Guillou S."/>
            <person name="Cros-Aarteil S."/>
            <person name="Calhoun S."/>
            <person name="Haridas S."/>
            <person name="Kuo A."/>
            <person name="Mondo S."/>
            <person name="Pangilinan J."/>
            <person name="Riley R."/>
            <person name="LaButti K."/>
            <person name="Andreopoulos B."/>
            <person name="Lipzen A."/>
            <person name="Chen C."/>
            <person name="Yanf M."/>
            <person name="Daum C."/>
            <person name="Ng V."/>
            <person name="Clum A."/>
            <person name="Steindorff A."/>
            <person name="Ohm R."/>
            <person name="Martin F."/>
            <person name="Silar P."/>
            <person name="Natvig D."/>
            <person name="Lalanne C."/>
            <person name="Gautier V."/>
            <person name="Ament-velasquez S.L."/>
            <person name="Kruys A."/>
            <person name="Hutchinson M.I."/>
            <person name="Powell A.J."/>
            <person name="Barry K."/>
            <person name="Miller A.N."/>
            <person name="Grigoriev I.V."/>
            <person name="Debuchy R."/>
            <person name="Gladieux P."/>
            <person name="Thoren M.H."/>
            <person name="Johannesson H."/>
        </authorList>
    </citation>
    <scope>NUCLEOTIDE SEQUENCE</scope>
    <source>
        <strain evidence="3">SMH3187-1</strain>
    </source>
</reference>
<dbReference type="GO" id="GO:0005730">
    <property type="term" value="C:nucleolus"/>
    <property type="evidence" value="ECO:0007669"/>
    <property type="project" value="TreeGrafter"/>
</dbReference>
<comment type="caution">
    <text evidence="3">The sequence shown here is derived from an EMBL/GenBank/DDBJ whole genome shotgun (WGS) entry which is preliminary data.</text>
</comment>
<keyword evidence="4" id="KW-1185">Reference proteome</keyword>
<accession>A0AA40KBM1</accession>
<dbReference type="PANTHER" id="PTHR15682:SF2">
    <property type="entry name" value="UNHEALTHY RIBOSOME BIOGENESIS PROTEIN 2 HOMOLOG"/>
    <property type="match status" value="1"/>
</dbReference>
<evidence type="ECO:0000313" key="3">
    <source>
        <dbReference type="EMBL" id="KAK0753254.1"/>
    </source>
</evidence>
<evidence type="ECO:0000313" key="4">
    <source>
        <dbReference type="Proteomes" id="UP001172155"/>
    </source>
</evidence>
<feature type="region of interest" description="Disordered" evidence="1">
    <location>
        <begin position="118"/>
        <end position="166"/>
    </location>
</feature>
<gene>
    <name evidence="3" type="ORF">B0T18DRAFT_10020</name>
</gene>
<feature type="domain" description="Nucleolar 27S pre-rRNA processing Urb2/Npa2 C-terminal" evidence="2">
    <location>
        <begin position="1156"/>
        <end position="1371"/>
    </location>
</feature>